<name>A0ABV0RQY5_9TELE</name>
<accession>A0ABV0RQY5</accession>
<comment type="caution">
    <text evidence="2">The sequence shown here is derived from an EMBL/GenBank/DDBJ whole genome shotgun (WGS) entry which is preliminary data.</text>
</comment>
<evidence type="ECO:0000313" key="2">
    <source>
        <dbReference type="EMBL" id="MEQ2210102.1"/>
    </source>
</evidence>
<protein>
    <submittedName>
        <fullName evidence="2">Uncharacterized protein</fullName>
    </submittedName>
</protein>
<dbReference type="EMBL" id="JAHRIN010052409">
    <property type="protein sequence ID" value="MEQ2210102.1"/>
    <property type="molecule type" value="Genomic_DNA"/>
</dbReference>
<sequence length="230" mass="26217">MLKNSNNQKLYEPDQMVQNPGYPGNLTSPKHGDTNLQLISLMLRSRTHLFHTAQLTQQPTWRNPRGLRNLPAGSGFSLLGLLEQRCPLSRVQVPATRDVWRRGDPVVMLQVPSAPGRVSGSVRVVAATEPEPVEAIWPSGGHEEERTEREPQIREQRRAWSRTKYRWFLRDHADLLMALTEPADLTTMMGLWLCLIRSCCHSCRSRPDVTHCSIVLNNPIRFKTKFSKCS</sequence>
<keyword evidence="3" id="KW-1185">Reference proteome</keyword>
<evidence type="ECO:0000256" key="1">
    <source>
        <dbReference type="SAM" id="MobiDB-lite"/>
    </source>
</evidence>
<feature type="region of interest" description="Disordered" evidence="1">
    <location>
        <begin position="1"/>
        <end position="29"/>
    </location>
</feature>
<organism evidence="2 3">
    <name type="scientific">Xenoophorus captivus</name>
    <dbReference type="NCBI Taxonomy" id="1517983"/>
    <lineage>
        <taxon>Eukaryota</taxon>
        <taxon>Metazoa</taxon>
        <taxon>Chordata</taxon>
        <taxon>Craniata</taxon>
        <taxon>Vertebrata</taxon>
        <taxon>Euteleostomi</taxon>
        <taxon>Actinopterygii</taxon>
        <taxon>Neopterygii</taxon>
        <taxon>Teleostei</taxon>
        <taxon>Neoteleostei</taxon>
        <taxon>Acanthomorphata</taxon>
        <taxon>Ovalentaria</taxon>
        <taxon>Atherinomorphae</taxon>
        <taxon>Cyprinodontiformes</taxon>
        <taxon>Goodeidae</taxon>
        <taxon>Xenoophorus</taxon>
    </lineage>
</organism>
<dbReference type="Proteomes" id="UP001434883">
    <property type="component" value="Unassembled WGS sequence"/>
</dbReference>
<evidence type="ECO:0000313" key="3">
    <source>
        <dbReference type="Proteomes" id="UP001434883"/>
    </source>
</evidence>
<reference evidence="2 3" key="1">
    <citation type="submission" date="2021-06" db="EMBL/GenBank/DDBJ databases">
        <authorList>
            <person name="Palmer J.M."/>
        </authorList>
    </citation>
    <scope>NUCLEOTIDE SEQUENCE [LARGE SCALE GENOMIC DNA]</scope>
    <source>
        <strain evidence="2 3">XC_2019</strain>
        <tissue evidence="2">Muscle</tissue>
    </source>
</reference>
<gene>
    <name evidence="2" type="ORF">XENOCAPTIV_008478</name>
</gene>
<proteinExistence type="predicted"/>